<evidence type="ECO:0000256" key="3">
    <source>
        <dbReference type="ARBA" id="ARBA00022741"/>
    </source>
</evidence>
<dbReference type="AlphaFoldDB" id="A0A6J6MD68"/>
<accession>A0A6J6MD68</accession>
<dbReference type="InterPro" id="IPR002187">
    <property type="entry name" value="N-reg_PII"/>
</dbReference>
<keyword evidence="2" id="KW-0597">Phosphoprotein</keyword>
<dbReference type="PROSITE" id="PS00496">
    <property type="entry name" value="PII_GLNB_UMP"/>
    <property type="match status" value="1"/>
</dbReference>
<keyword evidence="3" id="KW-0547">Nucleotide-binding</keyword>
<gene>
    <name evidence="6" type="ORF">UFOPK1773_01196</name>
    <name evidence="7" type="ORF">UFOPK2288_01075</name>
</gene>
<evidence type="ECO:0000256" key="2">
    <source>
        <dbReference type="ARBA" id="ARBA00022553"/>
    </source>
</evidence>
<reference evidence="7" key="1">
    <citation type="submission" date="2020-05" db="EMBL/GenBank/DDBJ databases">
        <authorList>
            <person name="Chiriac C."/>
            <person name="Salcher M."/>
            <person name="Ghai R."/>
            <person name="Kavagutti S V."/>
        </authorList>
    </citation>
    <scope>NUCLEOTIDE SEQUENCE</scope>
</reference>
<evidence type="ECO:0000313" key="7">
    <source>
        <dbReference type="EMBL" id="CAB4671782.1"/>
    </source>
</evidence>
<dbReference type="PANTHER" id="PTHR30115:SF11">
    <property type="entry name" value="NITROGEN REGULATORY PROTEIN P-II HOMOLOG"/>
    <property type="match status" value="1"/>
</dbReference>
<evidence type="ECO:0000256" key="1">
    <source>
        <dbReference type="ARBA" id="ARBA00011233"/>
    </source>
</evidence>
<evidence type="ECO:0000256" key="5">
    <source>
        <dbReference type="ARBA" id="ARBA00023163"/>
    </source>
</evidence>
<dbReference type="PROSITE" id="PS00638">
    <property type="entry name" value="PII_GLNB_CTER"/>
    <property type="match status" value="1"/>
</dbReference>
<keyword evidence="4" id="KW-0805">Transcription regulation</keyword>
<protein>
    <submittedName>
        <fullName evidence="7">Unannotated protein</fullName>
    </submittedName>
</protein>
<dbReference type="GO" id="GO:0030234">
    <property type="term" value="F:enzyme regulator activity"/>
    <property type="evidence" value="ECO:0007669"/>
    <property type="project" value="InterPro"/>
</dbReference>
<dbReference type="Gene3D" id="3.30.70.120">
    <property type="match status" value="1"/>
</dbReference>
<dbReference type="PRINTS" id="PR00340">
    <property type="entry name" value="PIIGLNB"/>
</dbReference>
<dbReference type="PANTHER" id="PTHR30115">
    <property type="entry name" value="NITROGEN REGULATORY PROTEIN P-II"/>
    <property type="match status" value="1"/>
</dbReference>
<dbReference type="Pfam" id="PF00543">
    <property type="entry name" value="P-II"/>
    <property type="match status" value="1"/>
</dbReference>
<sequence length="112" mass="11897">MKLITAIVKPAKVDDIKVALQAAGIAGMTVSETRGFGRQKGHTEIYRGAEYTVDFIPKVRIEILANDADAESIVDLIVSTANTGSIGDGKVWVTPVDTVVRVRTGERGGDAL</sequence>
<name>A0A6J6MD68_9ZZZZ</name>
<dbReference type="InterPro" id="IPR002332">
    <property type="entry name" value="N-reg_PII_urydylation_site"/>
</dbReference>
<dbReference type="EMBL" id="CAEZWS010000072">
    <property type="protein sequence ID" value="CAB4671782.1"/>
    <property type="molecule type" value="Genomic_DNA"/>
</dbReference>
<dbReference type="SUPFAM" id="SSF54913">
    <property type="entry name" value="GlnB-like"/>
    <property type="match status" value="1"/>
</dbReference>
<dbReference type="GO" id="GO:0005524">
    <property type="term" value="F:ATP binding"/>
    <property type="evidence" value="ECO:0007669"/>
    <property type="project" value="TreeGrafter"/>
</dbReference>
<dbReference type="PIRSF" id="PIRSF039144">
    <property type="entry name" value="GlnB"/>
    <property type="match status" value="1"/>
</dbReference>
<dbReference type="SMART" id="SM00938">
    <property type="entry name" value="P-II"/>
    <property type="match status" value="1"/>
</dbReference>
<proteinExistence type="predicted"/>
<dbReference type="EMBL" id="CAEZUA010000115">
    <property type="protein sequence ID" value="CAB4597687.1"/>
    <property type="molecule type" value="Genomic_DNA"/>
</dbReference>
<dbReference type="InterPro" id="IPR011322">
    <property type="entry name" value="N-reg_PII-like_a/b"/>
</dbReference>
<dbReference type="InterPro" id="IPR017918">
    <property type="entry name" value="N-reg_PII_CS"/>
</dbReference>
<dbReference type="GO" id="GO:0005829">
    <property type="term" value="C:cytosol"/>
    <property type="evidence" value="ECO:0007669"/>
    <property type="project" value="TreeGrafter"/>
</dbReference>
<keyword evidence="5" id="KW-0804">Transcription</keyword>
<dbReference type="PROSITE" id="PS51343">
    <property type="entry name" value="PII_GLNB_DOM"/>
    <property type="match status" value="1"/>
</dbReference>
<organism evidence="7">
    <name type="scientific">freshwater metagenome</name>
    <dbReference type="NCBI Taxonomy" id="449393"/>
    <lineage>
        <taxon>unclassified sequences</taxon>
        <taxon>metagenomes</taxon>
        <taxon>ecological metagenomes</taxon>
    </lineage>
</organism>
<comment type="subunit">
    <text evidence="1">Homotrimer.</text>
</comment>
<evidence type="ECO:0000256" key="4">
    <source>
        <dbReference type="ARBA" id="ARBA00023015"/>
    </source>
</evidence>
<evidence type="ECO:0000313" key="6">
    <source>
        <dbReference type="EMBL" id="CAB4597687.1"/>
    </source>
</evidence>
<dbReference type="GO" id="GO:0006808">
    <property type="term" value="P:regulation of nitrogen utilization"/>
    <property type="evidence" value="ECO:0007669"/>
    <property type="project" value="InterPro"/>
</dbReference>
<dbReference type="InterPro" id="IPR015867">
    <property type="entry name" value="N-reg_PII/ATP_PRibTrfase_C"/>
</dbReference>